<evidence type="ECO:0000256" key="5">
    <source>
        <dbReference type="SAM" id="SignalP"/>
    </source>
</evidence>
<comment type="subcellular location">
    <subcellularLocation>
        <location evidence="1">Membrane</location>
        <topology evidence="1">Single-pass membrane protein</topology>
    </subcellularLocation>
</comment>
<comment type="caution">
    <text evidence="6">The sequence shown here is derived from an EMBL/GenBank/DDBJ whole genome shotgun (WGS) entry which is preliminary data.</text>
</comment>
<dbReference type="InterPro" id="IPR028994">
    <property type="entry name" value="Integrin_alpha_N"/>
</dbReference>
<proteinExistence type="predicted"/>
<organism evidence="6 7">
    <name type="scientific">Dokdonella fugitiva</name>
    <dbReference type="NCBI Taxonomy" id="328517"/>
    <lineage>
        <taxon>Bacteria</taxon>
        <taxon>Pseudomonadati</taxon>
        <taxon>Pseudomonadota</taxon>
        <taxon>Gammaproteobacteria</taxon>
        <taxon>Lysobacterales</taxon>
        <taxon>Rhodanobacteraceae</taxon>
        <taxon>Dokdonella</taxon>
    </lineage>
</organism>
<dbReference type="InterPro" id="IPR045232">
    <property type="entry name" value="FAM234"/>
</dbReference>
<keyword evidence="2" id="KW-0812">Transmembrane</keyword>
<reference evidence="6 7" key="1">
    <citation type="submission" date="2020-07" db="EMBL/GenBank/DDBJ databases">
        <title>Genomic Encyclopedia of Type Strains, Phase IV (KMG-V): Genome sequencing to study the core and pangenomes of soil and plant-associated prokaryotes.</title>
        <authorList>
            <person name="Whitman W."/>
        </authorList>
    </citation>
    <scope>NUCLEOTIDE SEQUENCE [LARGE SCALE GENOMIC DNA]</scope>
    <source>
        <strain evidence="6 7">RH2WT43</strain>
    </source>
</reference>
<evidence type="ECO:0000313" key="6">
    <source>
        <dbReference type="EMBL" id="MBA8889709.1"/>
    </source>
</evidence>
<evidence type="ECO:0000256" key="2">
    <source>
        <dbReference type="ARBA" id="ARBA00022692"/>
    </source>
</evidence>
<name>A0A839F7J3_9GAMM</name>
<gene>
    <name evidence="6" type="ORF">FHW12_003956</name>
</gene>
<dbReference type="RefSeq" id="WP_182532752.1">
    <property type="nucleotide sequence ID" value="NZ_JACGXL010000008.1"/>
</dbReference>
<dbReference type="SUPFAM" id="SSF69318">
    <property type="entry name" value="Integrin alpha N-terminal domain"/>
    <property type="match status" value="1"/>
</dbReference>
<dbReference type="SUPFAM" id="SSF50998">
    <property type="entry name" value="Quinoprotein alcohol dehydrogenase-like"/>
    <property type="match status" value="1"/>
</dbReference>
<evidence type="ECO:0008006" key="8">
    <source>
        <dbReference type="Google" id="ProtNLM"/>
    </source>
</evidence>
<dbReference type="GO" id="GO:0016020">
    <property type="term" value="C:membrane"/>
    <property type="evidence" value="ECO:0007669"/>
    <property type="project" value="UniProtKB-SubCell"/>
</dbReference>
<dbReference type="PANTHER" id="PTHR21419">
    <property type="match status" value="1"/>
</dbReference>
<feature type="chain" id="PRO_5032444870" description="FG-GAP repeat protein" evidence="5">
    <location>
        <begin position="24"/>
        <end position="714"/>
    </location>
</feature>
<sequence>MAIRGRAALLGSVVLCLCGPAIAGIAYDAVRVEAPYRGYPANVYGFVPVPGATDVAASMLLAGQATAMGTSWYSTLGYLGGALGPTAEVAPPLMGDVPVGGVDVAATPEPIVVVAGTRPDDDRLALRVFAGNPLAPRSSRWLTPDDQVMAVALTRVASADDVDVAVGGSAGVGLFRGQATSPAWRYDGSAYALAHLPAAGAQPDRLVVGGYGQVDIRATSDGHVLWSWTDAGARKVLVGNIAGSAAPEFVVLGSDYSVIAFNADVPALRWRKLDVSASDIALGDRNGDGVMEVLVATIDGHTFWLDGSGAQVGASVALQHSDPRVAVAKVDAARARALVLGSSYDGGGIDVRSLDLTTSVSTVDAQGGPFDRLLIGDTDGDGHDELVSLADIPFGYPTNVGYSGRVSIRDLDTHALRWRSAIPAGLGPTGSDPLVDVAIGHVQPGAGRQLVVLGRDAAGGSYDSVLEIVDGATHALLRRALVPLAGRIATHVRLTDLDGDGIDEIVLVSEPGSGVLNGTRVHVLRADTLASLWTSPVLTPAWGASAAFLRPVAGGPPHLMFAVPQAGLWSIDLANHLVDYSVPVSGKSIALLPNGRIAVLDFGTPTLVVLDATDGTELDRLSMPDAAYSAIAALPGDADRVAVAVGDHLQTWNLAEHQPEGPSPVVGPDLAARGTLLAHAGANGTTLYAGNSIGIWAFPTRPYASLIFADGFEP</sequence>
<dbReference type="EMBL" id="JACGXL010000008">
    <property type="protein sequence ID" value="MBA8889709.1"/>
    <property type="molecule type" value="Genomic_DNA"/>
</dbReference>
<feature type="signal peptide" evidence="5">
    <location>
        <begin position="1"/>
        <end position="23"/>
    </location>
</feature>
<evidence type="ECO:0000256" key="1">
    <source>
        <dbReference type="ARBA" id="ARBA00004167"/>
    </source>
</evidence>
<dbReference type="AlphaFoldDB" id="A0A839F7J3"/>
<keyword evidence="4" id="KW-0472">Membrane</keyword>
<evidence type="ECO:0000256" key="4">
    <source>
        <dbReference type="ARBA" id="ARBA00023136"/>
    </source>
</evidence>
<dbReference type="InterPro" id="IPR011047">
    <property type="entry name" value="Quinoprotein_ADH-like_sf"/>
</dbReference>
<keyword evidence="5" id="KW-0732">Signal</keyword>
<keyword evidence="7" id="KW-1185">Reference proteome</keyword>
<keyword evidence="3" id="KW-1133">Transmembrane helix</keyword>
<evidence type="ECO:0000256" key="3">
    <source>
        <dbReference type="ARBA" id="ARBA00022989"/>
    </source>
</evidence>
<evidence type="ECO:0000313" key="7">
    <source>
        <dbReference type="Proteomes" id="UP000550401"/>
    </source>
</evidence>
<dbReference type="PANTHER" id="PTHR21419:SF23">
    <property type="entry name" value="PROTEIN DEFECTIVE IN EXINE FORMATION 1"/>
    <property type="match status" value="1"/>
</dbReference>
<protein>
    <recommendedName>
        <fullName evidence="8">FG-GAP repeat protein</fullName>
    </recommendedName>
</protein>
<dbReference type="Proteomes" id="UP000550401">
    <property type="component" value="Unassembled WGS sequence"/>
</dbReference>
<accession>A0A839F7J3</accession>